<sequence>MQGMISPILSILLQIVLVCGNSNEAAQFFPSNLRAKVLNSSSVRLTWDAANMTRRNVPKYKITVLKDFITLHTNPKIVTTTFTEDTTIDISNLSPSTLYKFKVQSMTKNSGPYEQGVDIEVKTWDEAGCNPSNLTVQILDESKIRLNWNAVKKCGAIPPSYTIKSEPYVAHIPTIKETSYVVANLNPSTTYKFKVYALNYVGEYYEPGVETHVRTSNKAGYIPSKLIAEVPTSSRLTKNEPVVYKQMQAGTKDTDKSSPLNCHFWLELIAIMCSFIMHV</sequence>
<dbReference type="CDD" id="cd00063">
    <property type="entry name" value="FN3"/>
    <property type="match status" value="2"/>
</dbReference>
<dbReference type="InterPro" id="IPR036116">
    <property type="entry name" value="FN3_sf"/>
</dbReference>
<dbReference type="InterPro" id="IPR003961">
    <property type="entry name" value="FN3_dom"/>
</dbReference>
<keyword evidence="4" id="KW-0675">Receptor</keyword>
<dbReference type="PANTHER" id="PTHR46708">
    <property type="entry name" value="TENASCIN"/>
    <property type="match status" value="1"/>
</dbReference>
<keyword evidence="1" id="KW-0677">Repeat</keyword>
<accession>A0A0X3PDY3</accession>
<keyword evidence="2" id="KW-0732">Signal</keyword>
<dbReference type="Gene3D" id="2.60.40.10">
    <property type="entry name" value="Immunoglobulins"/>
    <property type="match status" value="2"/>
</dbReference>
<reference evidence="4" key="1">
    <citation type="submission" date="2016-01" db="EMBL/GenBank/DDBJ databases">
        <title>Reference transcriptome for the parasite Schistocephalus solidus: insights into the molecular evolution of parasitism.</title>
        <authorList>
            <person name="Hebert F.O."/>
            <person name="Grambauer S."/>
            <person name="Barber I."/>
            <person name="Landry C.R."/>
            <person name="Aubin-Horth N."/>
        </authorList>
    </citation>
    <scope>NUCLEOTIDE SEQUENCE</scope>
</reference>
<evidence type="ECO:0000313" key="4">
    <source>
        <dbReference type="EMBL" id="JAP49983.1"/>
    </source>
</evidence>
<feature type="chain" id="PRO_5007051059" evidence="2">
    <location>
        <begin position="21"/>
        <end position="279"/>
    </location>
</feature>
<feature type="signal peptide" evidence="2">
    <location>
        <begin position="1"/>
        <end position="20"/>
    </location>
</feature>
<dbReference type="InterPro" id="IPR050991">
    <property type="entry name" value="ECM_Regulatory_Proteins"/>
</dbReference>
<evidence type="ECO:0000256" key="1">
    <source>
        <dbReference type="ARBA" id="ARBA00022737"/>
    </source>
</evidence>
<dbReference type="EMBL" id="GEEE01013242">
    <property type="protein sequence ID" value="JAP49983.1"/>
    <property type="molecule type" value="Transcribed_RNA"/>
</dbReference>
<feature type="domain" description="Fibronectin type-III" evidence="3">
    <location>
        <begin position="29"/>
        <end position="126"/>
    </location>
</feature>
<dbReference type="PROSITE" id="PS50853">
    <property type="entry name" value="FN3"/>
    <property type="match status" value="2"/>
</dbReference>
<protein>
    <submittedName>
        <fullName evidence="4">Receptor-type tyrosine-protein phosphatase delta</fullName>
    </submittedName>
</protein>
<name>A0A0X3PDY3_SCHSO</name>
<feature type="domain" description="Fibronectin type-III" evidence="3">
    <location>
        <begin position="130"/>
        <end position="218"/>
    </location>
</feature>
<gene>
    <name evidence="4" type="primary">PTPRD</name>
    <name evidence="4" type="ORF">TR165228</name>
</gene>
<dbReference type="PANTHER" id="PTHR46708:SF2">
    <property type="entry name" value="FIBRONECTIN TYPE-III DOMAIN-CONTAINING PROTEIN"/>
    <property type="match status" value="1"/>
</dbReference>
<organism evidence="4">
    <name type="scientific">Schistocephalus solidus</name>
    <name type="common">Tapeworm</name>
    <dbReference type="NCBI Taxonomy" id="70667"/>
    <lineage>
        <taxon>Eukaryota</taxon>
        <taxon>Metazoa</taxon>
        <taxon>Spiralia</taxon>
        <taxon>Lophotrochozoa</taxon>
        <taxon>Platyhelminthes</taxon>
        <taxon>Cestoda</taxon>
        <taxon>Eucestoda</taxon>
        <taxon>Diphyllobothriidea</taxon>
        <taxon>Diphyllobothriidae</taxon>
        <taxon>Schistocephalus</taxon>
    </lineage>
</organism>
<evidence type="ECO:0000256" key="2">
    <source>
        <dbReference type="SAM" id="SignalP"/>
    </source>
</evidence>
<evidence type="ECO:0000259" key="3">
    <source>
        <dbReference type="PROSITE" id="PS50853"/>
    </source>
</evidence>
<dbReference type="AlphaFoldDB" id="A0A0X3PDY3"/>
<dbReference type="Pfam" id="PF00041">
    <property type="entry name" value="fn3"/>
    <property type="match status" value="2"/>
</dbReference>
<dbReference type="InterPro" id="IPR013783">
    <property type="entry name" value="Ig-like_fold"/>
</dbReference>
<dbReference type="SMART" id="SM00060">
    <property type="entry name" value="FN3"/>
    <property type="match status" value="2"/>
</dbReference>
<dbReference type="SUPFAM" id="SSF49265">
    <property type="entry name" value="Fibronectin type III"/>
    <property type="match status" value="1"/>
</dbReference>
<proteinExistence type="predicted"/>